<dbReference type="GeneID" id="30524485"/>
<reference evidence="3" key="1">
    <citation type="journal article" date="2016" name="Arch. Virol.">
        <title>A novel East African monopartite begomovirus-betasatellite complex that infects Vernonia amygdalina.</title>
        <authorList>
            <person name="Mollel H.G."/>
            <person name="Ndunguru J."/>
            <person name="Sseruwagi P."/>
            <person name="Alicai T."/>
            <person name="Colvin J."/>
            <person name="Navas-Castillo J."/>
            <person name="Fiallo-Olive E."/>
        </authorList>
    </citation>
    <scope>NUCLEOTIDE SEQUENCE [LARGE SCALE GENOMIC DNA]</scope>
    <source>
        <strain evidence="3">UG7</strain>
        <strain evidence="4">UG9</strain>
    </source>
</reference>
<dbReference type="OrthoDB" id="24090at10239"/>
<protein>
    <submittedName>
        <fullName evidence="3">AC4 protein</fullName>
    </submittedName>
</protein>
<sequence>MKMGNLIYTCSSNSKENSSAETTVSSTSTHLIAQPNSILTSRELSLAPMLNPTWKKTETCLIMEFSRSMDDLLEEVARMPTTHMPRHSIQGLSHRPSIY</sequence>
<dbReference type="EMBL" id="KX831133">
    <property type="protein sequence ID" value="API65478.1"/>
    <property type="molecule type" value="Genomic_DNA"/>
</dbReference>
<keyword evidence="5" id="KW-1185">Reference proteome</keyword>
<dbReference type="RefSeq" id="YP_009329833.1">
    <property type="nucleotide sequence ID" value="NC_032118.1"/>
</dbReference>
<evidence type="ECO:0000256" key="2">
    <source>
        <dbReference type="ARBA" id="ARBA00022581"/>
    </source>
</evidence>
<dbReference type="EMBL" id="KX831132">
    <property type="protein sequence ID" value="API65471.1"/>
    <property type="molecule type" value="Genomic_DNA"/>
</dbReference>
<comment type="similarity">
    <text evidence="1">Belongs to the geminiviridae protein AC4/C4 family.</text>
</comment>
<keyword evidence="2" id="KW-0945">Host-virus interaction</keyword>
<accession>A0A1L4AB12</accession>
<dbReference type="Pfam" id="PF01492">
    <property type="entry name" value="Gemini_C4"/>
    <property type="match status" value="1"/>
</dbReference>
<gene>
    <name evidence="3" type="primary">AC4</name>
</gene>
<evidence type="ECO:0000313" key="4">
    <source>
        <dbReference type="EMBL" id="API65478.1"/>
    </source>
</evidence>
<name>A0A1L4AB12_9GEMI</name>
<evidence type="ECO:0000313" key="3">
    <source>
        <dbReference type="EMBL" id="API65471.1"/>
    </source>
</evidence>
<organism evidence="3">
    <name type="scientific">Vernonia crinkle virus</name>
    <dbReference type="NCBI Taxonomy" id="1925153"/>
    <lineage>
        <taxon>Viruses</taxon>
        <taxon>Monodnaviria</taxon>
        <taxon>Shotokuvirae</taxon>
        <taxon>Cressdnaviricota</taxon>
        <taxon>Repensiviricetes</taxon>
        <taxon>Geplafuvirales</taxon>
        <taxon>Geminiviridae</taxon>
        <taxon>Begomovirus</taxon>
        <taxon>Begomovirus vernoniae</taxon>
    </lineage>
</organism>
<proteinExistence type="inferred from homology"/>
<evidence type="ECO:0000256" key="1">
    <source>
        <dbReference type="ARBA" id="ARBA00008996"/>
    </source>
</evidence>
<dbReference type="Proteomes" id="UP000202135">
    <property type="component" value="Segment DNA A"/>
</dbReference>
<dbReference type="InterPro" id="IPR002488">
    <property type="entry name" value="Gemini_C4"/>
</dbReference>
<dbReference type="KEGG" id="vg:30524485"/>
<evidence type="ECO:0000313" key="5">
    <source>
        <dbReference type="Proteomes" id="UP000202135"/>
    </source>
</evidence>